<keyword evidence="2" id="KW-1185">Reference proteome</keyword>
<evidence type="ECO:0000313" key="1">
    <source>
        <dbReference type="EMBL" id="KAJ3261791.1"/>
    </source>
</evidence>
<proteinExistence type="predicted"/>
<name>A0AAD5URQ4_9FUNG</name>
<gene>
    <name evidence="1" type="ORF">HK103_004742</name>
</gene>
<sequence length="279" mass="31238">MTEQEQEQEFYELPPFSLTFEGKNYDLFNSLSDSNVLLFGEDYVPQTIEIPISSDEELYSSVLYESAIIYLVLELKSMLGIVNSDVIVKLPQLDLEIHEHNNCIKDRITFLHYLGERGSDVANPILVEDSEVELHYSDDSVDSVDEISGDQDDLTAEKNENDVQVINVVEKDQLAEELITEENEVGDDLIYDDGETLVSGTETQKVDEALVKDCNVPETIEKHVSIPDAEILIEPSEAGVLIPDQLEADLASKQDGNIASLEPVPVEKRELELTTEGNF</sequence>
<comment type="caution">
    <text evidence="1">The sequence shown here is derived from an EMBL/GenBank/DDBJ whole genome shotgun (WGS) entry which is preliminary data.</text>
</comment>
<dbReference type="AlphaFoldDB" id="A0AAD5URQ4"/>
<accession>A0AAD5URQ4</accession>
<reference evidence="1" key="1">
    <citation type="submission" date="2020-05" db="EMBL/GenBank/DDBJ databases">
        <title>Phylogenomic resolution of chytrid fungi.</title>
        <authorList>
            <person name="Stajich J.E."/>
            <person name="Amses K."/>
            <person name="Simmons R."/>
            <person name="Seto K."/>
            <person name="Myers J."/>
            <person name="Bonds A."/>
            <person name="Quandt C.A."/>
            <person name="Barry K."/>
            <person name="Liu P."/>
            <person name="Grigoriev I."/>
            <person name="Longcore J.E."/>
            <person name="James T.Y."/>
        </authorList>
    </citation>
    <scope>NUCLEOTIDE SEQUENCE</scope>
    <source>
        <strain evidence="1">PLAUS21</strain>
    </source>
</reference>
<dbReference type="EMBL" id="JADGKB010000004">
    <property type="protein sequence ID" value="KAJ3261791.1"/>
    <property type="molecule type" value="Genomic_DNA"/>
</dbReference>
<protein>
    <submittedName>
        <fullName evidence="1">Uncharacterized protein</fullName>
    </submittedName>
</protein>
<organism evidence="1 2">
    <name type="scientific">Boothiomyces macroporosus</name>
    <dbReference type="NCBI Taxonomy" id="261099"/>
    <lineage>
        <taxon>Eukaryota</taxon>
        <taxon>Fungi</taxon>
        <taxon>Fungi incertae sedis</taxon>
        <taxon>Chytridiomycota</taxon>
        <taxon>Chytridiomycota incertae sedis</taxon>
        <taxon>Chytridiomycetes</taxon>
        <taxon>Rhizophydiales</taxon>
        <taxon>Terramycetaceae</taxon>
        <taxon>Boothiomyces</taxon>
    </lineage>
</organism>
<dbReference type="Proteomes" id="UP001210925">
    <property type="component" value="Unassembled WGS sequence"/>
</dbReference>
<evidence type="ECO:0000313" key="2">
    <source>
        <dbReference type="Proteomes" id="UP001210925"/>
    </source>
</evidence>